<name>C1B3H2_RHOOB</name>
<protein>
    <submittedName>
        <fullName evidence="2">Putative MarR family transcriptional regulator</fullName>
    </submittedName>
</protein>
<dbReference type="InterPro" id="IPR039422">
    <property type="entry name" value="MarR/SlyA-like"/>
</dbReference>
<sequence length="182" mass="20179">MPPRKNAATVAKKKAVKRSDPVDWASYFWEKNDLGADREAFLAMSSMLRFHRIVTDALEVELKTHGLNLTDYLLLMTLELSENGTRLLSRLAKSLLVHATTITLSTDRLENKGLVSRDAHPTDRRATYATITDEGREFILTVTNTLKEINFGLVGSTPVQQRKLLAALTALRSAAGDVDPAD</sequence>
<dbReference type="GO" id="GO:0006950">
    <property type="term" value="P:response to stress"/>
    <property type="evidence" value="ECO:0007669"/>
    <property type="project" value="TreeGrafter"/>
</dbReference>
<gene>
    <name evidence="2" type="ordered locus">ROP_24230</name>
</gene>
<dbReference type="InterPro" id="IPR000835">
    <property type="entry name" value="HTH_MarR-typ"/>
</dbReference>
<dbReference type="PATRIC" id="fig|632772.20.peg.2535"/>
<reference evidence="2 3" key="1">
    <citation type="submission" date="2009-03" db="EMBL/GenBank/DDBJ databases">
        <title>Comparison of the complete genome sequences of Rhodococcus erythropolis PR4 and Rhodococcus opacus B4.</title>
        <authorList>
            <person name="Takarada H."/>
            <person name="Sekine M."/>
            <person name="Hosoyama A."/>
            <person name="Yamada R."/>
            <person name="Fujisawa T."/>
            <person name="Omata S."/>
            <person name="Shimizu A."/>
            <person name="Tsukatani N."/>
            <person name="Tanikawa S."/>
            <person name="Fujita N."/>
            <person name="Harayama S."/>
        </authorList>
    </citation>
    <scope>NUCLEOTIDE SEQUENCE [LARGE SCALE GENOMIC DNA]</scope>
    <source>
        <strain evidence="2 3">B4</strain>
    </source>
</reference>
<evidence type="ECO:0000313" key="2">
    <source>
        <dbReference type="EMBL" id="BAH50670.1"/>
    </source>
</evidence>
<dbReference type="InterPro" id="IPR036388">
    <property type="entry name" value="WH-like_DNA-bd_sf"/>
</dbReference>
<dbReference type="SUPFAM" id="SSF46785">
    <property type="entry name" value="Winged helix' DNA-binding domain"/>
    <property type="match status" value="1"/>
</dbReference>
<dbReference type="Gene3D" id="1.10.10.10">
    <property type="entry name" value="Winged helix-like DNA-binding domain superfamily/Winged helix DNA-binding domain"/>
    <property type="match status" value="1"/>
</dbReference>
<dbReference type="Pfam" id="PF01047">
    <property type="entry name" value="MarR"/>
    <property type="match status" value="1"/>
</dbReference>
<evidence type="ECO:0000313" key="3">
    <source>
        <dbReference type="Proteomes" id="UP000002212"/>
    </source>
</evidence>
<feature type="domain" description="HTH marR-type" evidence="1">
    <location>
        <begin position="37"/>
        <end position="182"/>
    </location>
</feature>
<dbReference type="PROSITE" id="PS50995">
    <property type="entry name" value="HTH_MARR_2"/>
    <property type="match status" value="1"/>
</dbReference>
<dbReference type="RefSeq" id="WP_012689626.1">
    <property type="nucleotide sequence ID" value="NC_012522.1"/>
</dbReference>
<dbReference type="GO" id="GO:0003700">
    <property type="term" value="F:DNA-binding transcription factor activity"/>
    <property type="evidence" value="ECO:0007669"/>
    <property type="project" value="InterPro"/>
</dbReference>
<dbReference type="InterPro" id="IPR036390">
    <property type="entry name" value="WH_DNA-bd_sf"/>
</dbReference>
<dbReference type="Proteomes" id="UP000002212">
    <property type="component" value="Chromosome"/>
</dbReference>
<dbReference type="HOGENOM" id="CLU_083287_27_0_11"/>
<dbReference type="EMBL" id="AP011115">
    <property type="protein sequence ID" value="BAH50670.1"/>
    <property type="molecule type" value="Genomic_DNA"/>
</dbReference>
<proteinExistence type="predicted"/>
<dbReference type="PRINTS" id="PR00598">
    <property type="entry name" value="HTHMARR"/>
</dbReference>
<dbReference type="STRING" id="632772.ROP_24230"/>
<dbReference type="SMART" id="SM00347">
    <property type="entry name" value="HTH_MARR"/>
    <property type="match status" value="1"/>
</dbReference>
<dbReference type="PANTHER" id="PTHR33164:SF101">
    <property type="entry name" value="TRANSCRIPTIONAL REPRESSOR MPRA"/>
    <property type="match status" value="1"/>
</dbReference>
<evidence type="ECO:0000259" key="1">
    <source>
        <dbReference type="PROSITE" id="PS50995"/>
    </source>
</evidence>
<dbReference type="KEGG" id="rop:ROP_24230"/>
<organism evidence="2 3">
    <name type="scientific">Rhodococcus opacus (strain B4)</name>
    <dbReference type="NCBI Taxonomy" id="632772"/>
    <lineage>
        <taxon>Bacteria</taxon>
        <taxon>Bacillati</taxon>
        <taxon>Actinomycetota</taxon>
        <taxon>Actinomycetes</taxon>
        <taxon>Mycobacteriales</taxon>
        <taxon>Nocardiaceae</taxon>
        <taxon>Rhodococcus</taxon>
    </lineage>
</organism>
<accession>C1B3H2</accession>
<dbReference type="PANTHER" id="PTHR33164">
    <property type="entry name" value="TRANSCRIPTIONAL REGULATOR, MARR FAMILY"/>
    <property type="match status" value="1"/>
</dbReference>
<dbReference type="AlphaFoldDB" id="C1B3H2"/>